<keyword evidence="1" id="KW-1133">Transmembrane helix</keyword>
<feature type="transmembrane region" description="Helical" evidence="1">
    <location>
        <begin position="97"/>
        <end position="118"/>
    </location>
</feature>
<dbReference type="RefSeq" id="WP_014093976.1">
    <property type="nucleotide sequence ID" value="NC_016011.1"/>
</dbReference>
<dbReference type="GeneID" id="57077747"/>
<keyword evidence="1" id="KW-0812">Transmembrane</keyword>
<evidence type="ECO:0000256" key="1">
    <source>
        <dbReference type="SAM" id="Phobius"/>
    </source>
</evidence>
<dbReference type="KEGG" id="liv:LIV_2727"/>
<protein>
    <submittedName>
        <fullName evidence="2">Uncharacterized protein</fullName>
    </submittedName>
</protein>
<dbReference type="Proteomes" id="UP000001286">
    <property type="component" value="Chromosome"/>
</dbReference>
<sequence>MIQLVIIILLIVLVVLMPKNNKEEVKAAHLLIDKYAMPVAKKKNPVRQLALLEKQLGVSTYRASRKKTLLFIPLFFVLVIALGALAVFFAVNNQIPAAIATGILSFLVLIAGTIILWVMAIRQASSLRTDAWAEILHKLDPSFPIEFLNEKKWQKAFLAQMESLA</sequence>
<dbReference type="HOGENOM" id="CLU_1684461_0_0_9"/>
<dbReference type="OrthoDB" id="2365982at2"/>
<name>G2ZCC8_LISIP</name>
<dbReference type="AlphaFoldDB" id="G2ZCC8"/>
<proteinExistence type="predicted"/>
<dbReference type="InterPro" id="IPR046079">
    <property type="entry name" value="DUF6097"/>
</dbReference>
<dbReference type="Pfam" id="PF19592">
    <property type="entry name" value="DUF6097"/>
    <property type="match status" value="1"/>
</dbReference>
<dbReference type="EMBL" id="FR687253">
    <property type="protein sequence ID" value="CBW87229.1"/>
    <property type="molecule type" value="Genomic_DNA"/>
</dbReference>
<keyword evidence="1" id="KW-0472">Membrane</keyword>
<evidence type="ECO:0000313" key="2">
    <source>
        <dbReference type="EMBL" id="CBW87229.1"/>
    </source>
</evidence>
<feature type="transmembrane region" description="Helical" evidence="1">
    <location>
        <begin position="69"/>
        <end position="91"/>
    </location>
</feature>
<reference evidence="2 3" key="1">
    <citation type="journal article" date="2011" name="J. Bacteriol.">
        <title>Complete genome sequence of the animal pathogen Listeria ivanovii, which provides insights into host specificities and evolution of the genus Listeria.</title>
        <authorList>
            <person name="Buchrieser C."/>
            <person name="Rusniok C."/>
            <person name="Garrido P."/>
            <person name="Hain T."/>
            <person name="Scortti M."/>
            <person name="Lampidis R."/>
            <person name="Karst U."/>
            <person name="Chakraborty T."/>
            <person name="Cossart P."/>
            <person name="Kreft J."/>
            <person name="Vazquez-Boland J.A."/>
            <person name="Goebel W."/>
            <person name="Glaser P."/>
        </authorList>
    </citation>
    <scope>NUCLEOTIDE SEQUENCE [LARGE SCALE GENOMIC DNA]</scope>
    <source>
        <strain evidence="3">ATCC BAA-678 / PAM 55</strain>
    </source>
</reference>
<organism evidence="2 3">
    <name type="scientific">Listeria ivanovii (strain ATCC BAA-678 / PAM 55)</name>
    <dbReference type="NCBI Taxonomy" id="881621"/>
    <lineage>
        <taxon>Bacteria</taxon>
        <taxon>Bacillati</taxon>
        <taxon>Bacillota</taxon>
        <taxon>Bacilli</taxon>
        <taxon>Bacillales</taxon>
        <taxon>Listeriaceae</taxon>
        <taxon>Listeria</taxon>
    </lineage>
</organism>
<dbReference type="eggNOG" id="ENOG50347VA">
    <property type="taxonomic scope" value="Bacteria"/>
</dbReference>
<evidence type="ECO:0000313" key="3">
    <source>
        <dbReference type="Proteomes" id="UP000001286"/>
    </source>
</evidence>
<gene>
    <name evidence="2" type="ordered locus">LIV_2727</name>
</gene>
<accession>G2ZCC8</accession>